<keyword evidence="3" id="KW-1185">Reference proteome</keyword>
<accession>A0AAV8WW33</accession>
<proteinExistence type="predicted"/>
<dbReference type="EMBL" id="JANEYF010004530">
    <property type="protein sequence ID" value="KAJ8930909.1"/>
    <property type="molecule type" value="Genomic_DNA"/>
</dbReference>
<name>A0AAV8WW33_9CUCU</name>
<gene>
    <name evidence="2" type="ORF">NQ314_016330</name>
</gene>
<feature type="transmembrane region" description="Helical" evidence="1">
    <location>
        <begin position="31"/>
        <end position="53"/>
    </location>
</feature>
<evidence type="ECO:0000256" key="1">
    <source>
        <dbReference type="SAM" id="Phobius"/>
    </source>
</evidence>
<evidence type="ECO:0000313" key="2">
    <source>
        <dbReference type="EMBL" id="KAJ8930909.1"/>
    </source>
</evidence>
<protein>
    <submittedName>
        <fullName evidence="2">Uncharacterized protein</fullName>
    </submittedName>
</protein>
<organism evidence="2 3">
    <name type="scientific">Rhamnusium bicolor</name>
    <dbReference type="NCBI Taxonomy" id="1586634"/>
    <lineage>
        <taxon>Eukaryota</taxon>
        <taxon>Metazoa</taxon>
        <taxon>Ecdysozoa</taxon>
        <taxon>Arthropoda</taxon>
        <taxon>Hexapoda</taxon>
        <taxon>Insecta</taxon>
        <taxon>Pterygota</taxon>
        <taxon>Neoptera</taxon>
        <taxon>Endopterygota</taxon>
        <taxon>Coleoptera</taxon>
        <taxon>Polyphaga</taxon>
        <taxon>Cucujiformia</taxon>
        <taxon>Chrysomeloidea</taxon>
        <taxon>Cerambycidae</taxon>
        <taxon>Lepturinae</taxon>
        <taxon>Rhagiini</taxon>
        <taxon>Rhamnusium</taxon>
    </lineage>
</organism>
<reference evidence="2" key="1">
    <citation type="journal article" date="2023" name="Insect Mol. Biol.">
        <title>Genome sequencing provides insights into the evolution of gene families encoding plant cell wall-degrading enzymes in longhorned beetles.</title>
        <authorList>
            <person name="Shin N.R."/>
            <person name="Okamura Y."/>
            <person name="Kirsch R."/>
            <person name="Pauchet Y."/>
        </authorList>
    </citation>
    <scope>NUCLEOTIDE SEQUENCE</scope>
    <source>
        <strain evidence="2">RBIC_L_NR</strain>
    </source>
</reference>
<keyword evidence="1" id="KW-0472">Membrane</keyword>
<keyword evidence="1" id="KW-0812">Transmembrane</keyword>
<evidence type="ECO:0000313" key="3">
    <source>
        <dbReference type="Proteomes" id="UP001162156"/>
    </source>
</evidence>
<comment type="caution">
    <text evidence="2">The sequence shown here is derived from an EMBL/GenBank/DDBJ whole genome shotgun (WGS) entry which is preliminary data.</text>
</comment>
<dbReference type="AlphaFoldDB" id="A0AAV8WW33"/>
<keyword evidence="1" id="KW-1133">Transmembrane helix</keyword>
<sequence>MILVNLKDPWKLATFIKKVANSNGTNLKMMVVYQLLAMLLKNKMLLLAVGFLLDLSMLTKPILNLRDSNQIRNITLELRL</sequence>
<dbReference type="Proteomes" id="UP001162156">
    <property type="component" value="Unassembled WGS sequence"/>
</dbReference>